<dbReference type="SUPFAM" id="SSF48264">
    <property type="entry name" value="Cytochrome P450"/>
    <property type="match status" value="1"/>
</dbReference>
<evidence type="ECO:0000256" key="4">
    <source>
        <dbReference type="ARBA" id="ARBA00023002"/>
    </source>
</evidence>
<keyword evidence="3 7" id="KW-0479">Metal-binding</keyword>
<dbReference type="PANTHER" id="PTHR24291:SF50">
    <property type="entry name" value="BIFUNCTIONAL ALBAFLAVENONE MONOOXYGENASE_TERPENE SYNTHASE"/>
    <property type="match status" value="1"/>
</dbReference>
<dbReference type="EMBL" id="JBCLYO010000023">
    <property type="protein sequence ID" value="KAL0079141.1"/>
    <property type="molecule type" value="Genomic_DNA"/>
</dbReference>
<keyword evidence="6 7" id="KW-0503">Monooxygenase</keyword>
<evidence type="ECO:0008006" key="10">
    <source>
        <dbReference type="Google" id="ProtNLM"/>
    </source>
</evidence>
<dbReference type="InterPro" id="IPR017972">
    <property type="entry name" value="Cyt_P450_CS"/>
</dbReference>
<protein>
    <recommendedName>
        <fullName evidence="10">CYP509 protein</fullName>
    </recommendedName>
</protein>
<keyword evidence="4 7" id="KW-0560">Oxidoreductase</keyword>
<keyword evidence="9" id="KW-1185">Reference proteome</keyword>
<dbReference type="InterPro" id="IPR002401">
    <property type="entry name" value="Cyt_P450_E_grp-I"/>
</dbReference>
<gene>
    <name evidence="8" type="ORF">J3Q64DRAFT_1839292</name>
</gene>
<dbReference type="PANTHER" id="PTHR24291">
    <property type="entry name" value="CYTOCHROME P450 FAMILY 4"/>
    <property type="match status" value="1"/>
</dbReference>
<evidence type="ECO:0000313" key="9">
    <source>
        <dbReference type="Proteomes" id="UP001448207"/>
    </source>
</evidence>
<name>A0ABR3AQB2_PHYBL</name>
<dbReference type="InterPro" id="IPR050196">
    <property type="entry name" value="Cytochrome_P450_Monoox"/>
</dbReference>
<dbReference type="Gene3D" id="1.10.630.10">
    <property type="entry name" value="Cytochrome P450"/>
    <property type="match status" value="1"/>
</dbReference>
<evidence type="ECO:0000256" key="6">
    <source>
        <dbReference type="ARBA" id="ARBA00023033"/>
    </source>
</evidence>
<keyword evidence="5 7" id="KW-0408">Iron</keyword>
<evidence type="ECO:0000313" key="8">
    <source>
        <dbReference type="EMBL" id="KAL0079141.1"/>
    </source>
</evidence>
<evidence type="ECO:0000256" key="7">
    <source>
        <dbReference type="RuleBase" id="RU000461"/>
    </source>
</evidence>
<comment type="caution">
    <text evidence="8">The sequence shown here is derived from an EMBL/GenBank/DDBJ whole genome shotgun (WGS) entry which is preliminary data.</text>
</comment>
<sequence length="492" mass="55998">MAYSRAIKLVRPPKALSHIPHVPYFSYMSSLIKKENTISRNKRFANKLFEDPESNGLYLRPNVKGWEVVVTRPEDAKKLLFKSDIFPKADFTSGIDGTILSKFSRGPNLLFTTGAHWKAQRMVANPAFHRSAPVKLFGELTQKLFRVMDNRANKTVDITRLMEAWALDAIGLAGFDFDFNAIENPNSSWVRIYERVDKALVHPFYSFFPKADKYLLWVLPNRKQAHTDLDIFLKMIDNVIIAKKKALHENKSNKHLENSEKDLLTLMLESEAKGSTLSAKELRSNMCVFFAAGHETTANSLAYAIYFMAVNPDVQCKAREEAFKVLGDAQEDIMPTIEQTKSMDYINAVIKETLRSHSPALGTFARKATKDTELGGVLIPKDTMISMDIFNLHHNPNVWNNPDEFDPSRFLPGGEAEKQINNGFSWIPFGTGARQCIGMNFSLIEQRVMLSMMLRKFAWSLPEDSIHKDYLHTTNLVISSAKDLNINFEKLY</sequence>
<dbReference type="PRINTS" id="PR00385">
    <property type="entry name" value="P450"/>
</dbReference>
<evidence type="ECO:0000256" key="1">
    <source>
        <dbReference type="ARBA" id="ARBA00010617"/>
    </source>
</evidence>
<keyword evidence="2 7" id="KW-0349">Heme</keyword>
<accession>A0ABR3AQB2</accession>
<dbReference type="PRINTS" id="PR00463">
    <property type="entry name" value="EP450I"/>
</dbReference>
<comment type="similarity">
    <text evidence="1 7">Belongs to the cytochrome P450 family.</text>
</comment>
<dbReference type="InterPro" id="IPR036396">
    <property type="entry name" value="Cyt_P450_sf"/>
</dbReference>
<evidence type="ECO:0000256" key="2">
    <source>
        <dbReference type="ARBA" id="ARBA00022617"/>
    </source>
</evidence>
<proteinExistence type="inferred from homology"/>
<evidence type="ECO:0000256" key="3">
    <source>
        <dbReference type="ARBA" id="ARBA00022723"/>
    </source>
</evidence>
<reference evidence="8 9" key="1">
    <citation type="submission" date="2024-04" db="EMBL/GenBank/DDBJ databases">
        <title>Symmetric and asymmetric DNA N6-adenine methylation regulates different biological responses in Mucorales.</title>
        <authorList>
            <consortium name="Lawrence Berkeley National Laboratory"/>
            <person name="Lax C."/>
            <person name="Mondo S.J."/>
            <person name="Osorio-Concepcion M."/>
            <person name="Muszewska A."/>
            <person name="Corrochano-Luque M."/>
            <person name="Gutierrez G."/>
            <person name="Riley R."/>
            <person name="Lipzen A."/>
            <person name="Guo J."/>
            <person name="Hundley H."/>
            <person name="Amirebrahimi M."/>
            <person name="Ng V."/>
            <person name="Lorenzo-Gutierrez D."/>
            <person name="Binder U."/>
            <person name="Yang J."/>
            <person name="Song Y."/>
            <person name="Canovas D."/>
            <person name="Navarro E."/>
            <person name="Freitag M."/>
            <person name="Gabaldon T."/>
            <person name="Grigoriev I.V."/>
            <person name="Corrochano L.M."/>
            <person name="Nicolas F.E."/>
            <person name="Garre V."/>
        </authorList>
    </citation>
    <scope>NUCLEOTIDE SEQUENCE [LARGE SCALE GENOMIC DNA]</scope>
    <source>
        <strain evidence="8 9">L51</strain>
    </source>
</reference>
<dbReference type="Pfam" id="PF00067">
    <property type="entry name" value="p450"/>
    <property type="match status" value="1"/>
</dbReference>
<dbReference type="Proteomes" id="UP001448207">
    <property type="component" value="Unassembled WGS sequence"/>
</dbReference>
<evidence type="ECO:0000256" key="5">
    <source>
        <dbReference type="ARBA" id="ARBA00023004"/>
    </source>
</evidence>
<organism evidence="8 9">
    <name type="scientific">Phycomyces blakesleeanus</name>
    <dbReference type="NCBI Taxonomy" id="4837"/>
    <lineage>
        <taxon>Eukaryota</taxon>
        <taxon>Fungi</taxon>
        <taxon>Fungi incertae sedis</taxon>
        <taxon>Mucoromycota</taxon>
        <taxon>Mucoromycotina</taxon>
        <taxon>Mucoromycetes</taxon>
        <taxon>Mucorales</taxon>
        <taxon>Phycomycetaceae</taxon>
        <taxon>Phycomyces</taxon>
    </lineage>
</organism>
<dbReference type="PROSITE" id="PS00086">
    <property type="entry name" value="CYTOCHROME_P450"/>
    <property type="match status" value="1"/>
</dbReference>
<dbReference type="InterPro" id="IPR001128">
    <property type="entry name" value="Cyt_P450"/>
</dbReference>